<feature type="region of interest" description="Disordered" evidence="1">
    <location>
        <begin position="2530"/>
        <end position="2562"/>
    </location>
</feature>
<proteinExistence type="predicted"/>
<evidence type="ECO:0000259" key="3">
    <source>
        <dbReference type="SMART" id="SM01214"/>
    </source>
</evidence>
<evidence type="ECO:0000259" key="4">
    <source>
        <dbReference type="SMART" id="SM01215"/>
    </source>
</evidence>
<dbReference type="Proteomes" id="UP000077315">
    <property type="component" value="Unassembled WGS sequence"/>
</dbReference>
<dbReference type="SMART" id="SM01216">
    <property type="entry name" value="Fmp27_WPPW"/>
    <property type="match status" value="1"/>
</dbReference>
<dbReference type="PANTHER" id="PTHR15678:SF6">
    <property type="entry name" value="BRIDGE-LIKE LIPID TRANSFER PROTEIN FAMILY MEMBER 2"/>
    <property type="match status" value="1"/>
</dbReference>
<dbReference type="SMART" id="SM01214">
    <property type="entry name" value="Fmp27_GFWDK"/>
    <property type="match status" value="1"/>
</dbReference>
<feature type="compositionally biased region" description="Low complexity" evidence="1">
    <location>
        <begin position="2913"/>
        <end position="2927"/>
    </location>
</feature>
<feature type="region of interest" description="Disordered" evidence="1">
    <location>
        <begin position="1459"/>
        <end position="1491"/>
    </location>
</feature>
<dbReference type="EMBL" id="KV440982">
    <property type="protein sequence ID" value="OAD72855.1"/>
    <property type="molecule type" value="Genomic_DNA"/>
</dbReference>
<protein>
    <recommendedName>
        <fullName evidence="8">FMP27 GFWDK domain-containing protein</fullName>
    </recommendedName>
</protein>
<feature type="domain" description="FMP27 WPPW motif-containing RBG unit" evidence="5">
    <location>
        <begin position="1690"/>
        <end position="2204"/>
    </location>
</feature>
<feature type="transmembrane region" description="Helical" evidence="2">
    <location>
        <begin position="7"/>
        <end position="26"/>
    </location>
</feature>
<sequence>MSLSVKQYALLMIGIMVIFCLLGWIVRRILDSRFHVQLGHLGFLSITGLGYQKTKDKQLILSVNVGKIKIRLKKPGWNVTTPWITIHFSGIHFNVHNLEVLRASKKTRSDRPNALNRRMSMINQSLKHIPWWYSLSIVKNILKFTSAIPAQLIMNGLANYVAIQFDDCRLSINNTCCLSIDQLTVQSTLFAALLAKTPQSPGHLSLNDYHQRHSLKCADHLFREKFFEIAVTLGTIKLLGYESKNGVLIPSGSRLAISFHLSAGCVTLKEVDVSLQMAPVQINLDCLLNLRTKLAPKSKEKTLGDHANIESTKNGKPKRASSLILKSFSFSLEHLSVSYDDPSTNVYSMIYVQSIQANVAAERTDCEVTYACTASIKDTGLKLMDAPISLETNSTQICNLPLLQITANTNPEGTQHEKSTTKPTLKIPLPLSKHQRYHLKTNVYIQSFAFTIDTTKIDLLRQIKPTKTTKSTTNTSPIAIPSLELNIHLDTPSLSFLAADIDRSTKVCAQSIVIDLTGRYIAYSKKSKSSPSSPTIPFASDPRANSPTLRKRNSMRPWSLLFQRPWYSKESEEIEKSLEIDWVYSVAARSTIDKLALKQTCELSEPVFCLSQIMCVATTQLKTTEDMKDLRVIPTLGIVDGEVTVDNPVLNTWTCIGDKLAYVHWLHEITKTWKQPKHEPHKEVNKPLNLDWTKNLRLSLVITGVTILAEAIDPGIKGTGEKRPGYIDTRPEKDVLISFWGSIERFSVSFKGAHVFGHSKRSSHRYNLSSGSINMTSDPSQEGTMKRLGSLKASIQNACIRREFRPENGPRSLSPENSKLLGWLSRANGRVDLHTESGVVYARSDVVIKKIGAHYSLENHFASLMFLQAIRKIQEILKKPQATQPTHTAHTVSQKLFKIQRIQCQLNRTDFHIHLPKNTPLYLRIDGLKTQWQDTQLMGPIMVIRNLMIFGMGVNDSGRWDQLLEADNLDITLQNGMVNPSDGHQLKLSKLYLRIPYQFVMADIVDNALNMVKAIKTLRLRFKYGEPLTFFGPKISPNPLGIPRMSIVCDNFTLELEDDPFEARLRKIWRTGVLEQTSRLALEDAFEAKVQSVTQTSDNPETDARVSEALHGLQHHNANSWIKKVNFLIQKETMAYDKSRQSNYRNPTSEAYDEMYDELDNSTSKIPSLFHIHTIPLPRSPPLLNITVLKTACKFSQPSFPLEDTRQFVHKNGKGIPLDTQFSTLVPFHVDWSAGKTWIQIRDYPIPLMHVPPPTTIDDSTPAWLLSGDYVFGDELGSIEATRSINVLIVDQENINYNFNVARTSTPPKFYSIVDIKVFTQSMTSFCWSTSYQPAIQDITGALDNLTRPPIDPSPKVGFWDKLRLMIHTQCKLGFVGGGDVACVMKGTRNPYDMSDRGFGMSMVWRKQVEWYIGHDNPQGEFMQLLSRDYALGVPDLLRGGYAFLNLLPEGQPQYEASILSSGASSSGTSSRQGRPSAWSDSREPSLNTSEDEKELRFSKILLKLSGGICMGIGCHLERVCSPNLDGCGCQGNAMEDRKCRLLHFLPHYNVKFMTPSAVEKLGDSDNYDAYAGFRSHFIHFSISIVKLKIEEDKEADLDVVSMNSMHLTPNTLDHFGAWFRLFGGAMNYPTRSGTLYPKLDVRPTKKFSKHMSTMKYKIMVGPLMIGYFYKDENEPGSSLSVDDLGDCVGLKALVSSFNVDMHQRREVVHQTGLNVDNKQLKANWPLHEAEVQLKNVDMRAVRASYRKKQPMEDIIGESGLPSSTIDTSSVFSSDSSRADCFEDWDEKSNEDSTPPEWVDLDDFVELHMPTPKVEPKVQVLPFAFSPYLYYLKQNNRDDVEKYRYLHKTHDCILGTAVETREVQMSLLQERSDNIDLQIRKHQARLHNVESRLSGRSDDNDLLNESRAIVEKTEMLFEKRGILQRYLRELSTESMPNVAHNGHTDTAAYSSSMIFGHDSLMKWENLMGYFRQRYIVHNAQILWNNSIRNIIYHLLDVQAHKRALTYYMSARAVKFLRDMNETHRQNQRNEMGGSEENESNSGIQMAQELIEKLLADQKNIYAANETEGTSKDTRRGSGFSETSNKNVNDPEAHINSIPSGYLMKSGYLIDLLNPQISLQSDANPDSLVLMSNQRMQVKGFNIVDASESEADMELVKDRTIVSIDNAQFFVAKKEQFETVDLLLDNHYGAKDNEHWLTWIPSEMLINYVKLSDKFQRVGTKLTATIQYDKYNPLRMKAKLYSSITQIHPFEDRCDTVLLNFPKLALTANSQQYNAMYEVAVDLLLYKEPAKKERLARLREIMMAADRGDPCEITRKIENLQNRIRRLTKTRDHYRQKVAYLDESQMDKFQDIRTTLYELREELFLGMEAIKITQTSKRSNDHEPITNLKFVFSAEKVIWEMLTDNDTPLSEWNLTNTTFILINREDHSSTNTLEVDLLHVTNRTIPPVFTDIIGPYADPRKVHDFSRHKMIRCYISSLAPVGGIPVIQHLEINLSPVKVQMTYDFGKAMASYIFPPERRIKQPDTVGTISLSPSSQNLAEMENGSGENESIQNLDTKSVDKDSLRNASNTKFLDSGKNTGADSIKTVDISYMPKDNGDLDTPDTSSIVSAPPTTGKKGKKINKSKLDRKGATDDLTVMKNRASNNRAFILVKIPGAKHCLSYQGPKEKNIEDLRDFVFQQPNLEYRNKTWSWFELMSNIKKDFMRAALLNNSPALIKEKLTIRRHPRDSTKNIDTTSSIQSSSSIIEESGFCDSQMKPQGLYEGDDLLELTESSREEEEHELDKDAVSLHSSNSQEAGWEAEAPTDTKTARRVLPWARRFRKTKTSVNPTETVEPLQHDIPVRVEDDLGCQKGTANHRRSIGGINIPPRCEKNIAPAPNDEELASKGRMLLGKYYSGPSHTHTMSKFKGKLSHKPSSVKSSCSAGKGL</sequence>
<feature type="domain" description="FMP27/BLTP2/Hobbit GFWDK motif-containing RBG unit" evidence="3">
    <location>
        <begin position="1243"/>
        <end position="1394"/>
    </location>
</feature>
<dbReference type="GeneID" id="29002323"/>
<dbReference type="PANTHER" id="PTHR15678">
    <property type="entry name" value="ANTIGEN MLAA-22-RELATED"/>
    <property type="match status" value="1"/>
</dbReference>
<dbReference type="FunCoup" id="A0A162X6M8">
    <property type="interactions" value="211"/>
</dbReference>
<dbReference type="OrthoDB" id="1562405at2759"/>
<dbReference type="VEuPathDB" id="FungiDB:PHYBLDRAFT_65217"/>
<feature type="compositionally biased region" description="Basic and acidic residues" evidence="1">
    <location>
        <begin position="2719"/>
        <end position="2730"/>
    </location>
</feature>
<dbReference type="RefSeq" id="XP_018290895.1">
    <property type="nucleotide sequence ID" value="XM_018441417.1"/>
</dbReference>
<accession>A0A162X6M8</accession>
<evidence type="ECO:0000256" key="1">
    <source>
        <dbReference type="SAM" id="MobiDB-lite"/>
    </source>
</evidence>
<dbReference type="InParanoid" id="A0A162X6M8"/>
<feature type="domain" description="FMP27 SW motif-containing RBG unit" evidence="4">
    <location>
        <begin position="1108"/>
        <end position="1225"/>
    </location>
</feature>
<dbReference type="STRING" id="763407.A0A162X6M8"/>
<organism evidence="6 7">
    <name type="scientific">Phycomyces blakesleeanus (strain ATCC 8743b / DSM 1359 / FGSC 10004 / NBRC 33097 / NRRL 1555)</name>
    <dbReference type="NCBI Taxonomy" id="763407"/>
    <lineage>
        <taxon>Eukaryota</taxon>
        <taxon>Fungi</taxon>
        <taxon>Fungi incertae sedis</taxon>
        <taxon>Mucoromycota</taxon>
        <taxon>Mucoromycotina</taxon>
        <taxon>Mucoromycetes</taxon>
        <taxon>Mucorales</taxon>
        <taxon>Phycomycetaceae</taxon>
        <taxon>Phycomyces</taxon>
    </lineage>
</organism>
<feature type="region of interest" description="Disordered" evidence="1">
    <location>
        <begin position="2064"/>
        <end position="2092"/>
    </location>
</feature>
<feature type="region of interest" description="Disordered" evidence="1">
    <location>
        <begin position="2023"/>
        <end position="2042"/>
    </location>
</feature>
<reference evidence="7" key="1">
    <citation type="submission" date="2015-06" db="EMBL/GenBank/DDBJ databases">
        <title>Expansion of signal transduction pathways in fungi by whole-genome duplication.</title>
        <authorList>
            <consortium name="DOE Joint Genome Institute"/>
            <person name="Corrochano L.M."/>
            <person name="Kuo A."/>
            <person name="Marcet-Houben M."/>
            <person name="Polaino S."/>
            <person name="Salamov A."/>
            <person name="Villalobos J.M."/>
            <person name="Alvarez M.I."/>
            <person name="Avalos J."/>
            <person name="Benito E.P."/>
            <person name="Benoit I."/>
            <person name="Burger G."/>
            <person name="Camino L.P."/>
            <person name="Canovas D."/>
            <person name="Cerda-Olmedo E."/>
            <person name="Cheng J.-F."/>
            <person name="Dominguez A."/>
            <person name="Elias M."/>
            <person name="Eslava A.P."/>
            <person name="Glaser F."/>
            <person name="Grimwood J."/>
            <person name="Gutierrez G."/>
            <person name="Heitman J."/>
            <person name="Henrissat B."/>
            <person name="Iturriaga E.A."/>
            <person name="Lang B.F."/>
            <person name="Lavin J.L."/>
            <person name="Lee S."/>
            <person name="Li W."/>
            <person name="Lindquist E."/>
            <person name="Lopez-Garcia S."/>
            <person name="Luque E.M."/>
            <person name="Marcos A.T."/>
            <person name="Martin J."/>
            <person name="McCluskey K."/>
            <person name="Medina H.R."/>
            <person name="Miralles-Duran A."/>
            <person name="Miyazaki A."/>
            <person name="Munoz-Torres E."/>
            <person name="Oguiza J.A."/>
            <person name="Ohm R."/>
            <person name="Olmedo M."/>
            <person name="Orejas M."/>
            <person name="Ortiz-Castellanos L."/>
            <person name="Pisabarro A.G."/>
            <person name="Rodriguez-Romero J."/>
            <person name="Ruiz-Herrera J."/>
            <person name="Ruiz-Vazquez R."/>
            <person name="Sanz C."/>
            <person name="Schackwitz W."/>
            <person name="Schmutz J."/>
            <person name="Shahriari M."/>
            <person name="Shelest E."/>
            <person name="Silva-Franco F."/>
            <person name="Soanes D."/>
            <person name="Syed K."/>
            <person name="Tagua V.G."/>
            <person name="Talbot N.J."/>
            <person name="Thon M."/>
            <person name="De vries R.P."/>
            <person name="Wiebenga A."/>
            <person name="Yadav J.S."/>
            <person name="Braun E.L."/>
            <person name="Baker S."/>
            <person name="Garre V."/>
            <person name="Horwitz B."/>
            <person name="Torres-Martinez S."/>
            <person name="Idnurm A."/>
            <person name="Herrera-Estrella A."/>
            <person name="Gabaldon T."/>
            <person name="Grigoriev I.V."/>
        </authorList>
    </citation>
    <scope>NUCLEOTIDE SEQUENCE [LARGE SCALE GENOMIC DNA]</scope>
    <source>
        <strain evidence="7">NRRL 1555(-)</strain>
    </source>
</reference>
<feature type="region of interest" description="Disordered" evidence="1">
    <location>
        <begin position="2895"/>
        <end position="2927"/>
    </location>
</feature>
<dbReference type="SMART" id="SM01215">
    <property type="entry name" value="Fmp27_SW"/>
    <property type="match status" value="1"/>
</dbReference>
<keyword evidence="2" id="KW-0472">Membrane</keyword>
<feature type="compositionally biased region" description="Low complexity" evidence="1">
    <location>
        <begin position="1459"/>
        <end position="1477"/>
    </location>
</feature>
<name>A0A162X6M8_PHYB8</name>
<evidence type="ECO:0000259" key="5">
    <source>
        <dbReference type="SMART" id="SM01216"/>
    </source>
</evidence>
<evidence type="ECO:0000313" key="6">
    <source>
        <dbReference type="EMBL" id="OAD72855.1"/>
    </source>
</evidence>
<dbReference type="InterPro" id="IPR019441">
    <property type="entry name" value="FMP27/BLTP2/Hobbit_GFWDK_RBG"/>
</dbReference>
<keyword evidence="2" id="KW-0812">Transmembrane</keyword>
<dbReference type="InterPro" id="IPR019415">
    <property type="entry name" value="FMP27_SW_RBG"/>
</dbReference>
<dbReference type="Pfam" id="PF10344">
    <property type="entry name" value="Hobbit"/>
    <property type="match status" value="1"/>
</dbReference>
<feature type="compositionally biased region" description="Polar residues" evidence="1">
    <location>
        <begin position="2544"/>
        <end position="2555"/>
    </location>
</feature>
<feature type="region of interest" description="Disordered" evidence="1">
    <location>
        <begin position="2594"/>
        <end position="2621"/>
    </location>
</feature>
<keyword evidence="2" id="KW-1133">Transmembrane helix</keyword>
<evidence type="ECO:0000313" key="7">
    <source>
        <dbReference type="Proteomes" id="UP000077315"/>
    </source>
</evidence>
<feature type="region of interest" description="Disordered" evidence="1">
    <location>
        <begin position="2719"/>
        <end position="2744"/>
    </location>
</feature>
<evidence type="ECO:0008006" key="8">
    <source>
        <dbReference type="Google" id="ProtNLM"/>
    </source>
</evidence>
<feature type="region of interest" description="Disordered" evidence="1">
    <location>
        <begin position="2771"/>
        <end position="2809"/>
    </location>
</feature>
<dbReference type="InterPro" id="IPR045167">
    <property type="entry name" value="Hobbit"/>
</dbReference>
<feature type="compositionally biased region" description="Basic residues" evidence="1">
    <location>
        <begin position="2902"/>
        <end position="2912"/>
    </location>
</feature>
<feature type="region of interest" description="Disordered" evidence="1">
    <location>
        <begin position="525"/>
        <end position="549"/>
    </location>
</feature>
<dbReference type="InterPro" id="IPR019449">
    <property type="entry name" value="FMP27_WPPW_RBG"/>
</dbReference>
<evidence type="ECO:0000256" key="2">
    <source>
        <dbReference type="SAM" id="Phobius"/>
    </source>
</evidence>
<keyword evidence="7" id="KW-1185">Reference proteome</keyword>
<gene>
    <name evidence="6" type="ORF">PHYBLDRAFT_65217</name>
</gene>